<feature type="non-terminal residue" evidence="2">
    <location>
        <position position="1"/>
    </location>
</feature>
<dbReference type="STRING" id="157652.A0A371EQA1"/>
<proteinExistence type="predicted"/>
<sequence>CLRYTNEANLDDDKKEDVKGKVHIRSIFKIQGQVSFTFEIKPKNVGEALLDDGWVEAMKEKFVIGTKWMFKDKHDENGKIIRNKARLVAQGFSQPEGINYTKTFALVVRLEVIRILLSFVAHSNMGLYQMDVKSVFLNGIINEEVYVKQPPGFISDAFQTIFLNSKRLSMI</sequence>
<feature type="domain" description="Reverse transcriptase Ty1/copia-type" evidence="1">
    <location>
        <begin position="55"/>
        <end position="157"/>
    </location>
</feature>
<gene>
    <name evidence="2" type="primary">GIP</name>
    <name evidence="2" type="ORF">CR513_52851</name>
</gene>
<keyword evidence="3" id="KW-1185">Reference proteome</keyword>
<dbReference type="OrthoDB" id="1193898at2759"/>
<comment type="caution">
    <text evidence="2">The sequence shown here is derived from an EMBL/GenBank/DDBJ whole genome shotgun (WGS) entry which is preliminary data.</text>
</comment>
<organism evidence="2 3">
    <name type="scientific">Mucuna pruriens</name>
    <name type="common">Velvet bean</name>
    <name type="synonym">Dolichos pruriens</name>
    <dbReference type="NCBI Taxonomy" id="157652"/>
    <lineage>
        <taxon>Eukaryota</taxon>
        <taxon>Viridiplantae</taxon>
        <taxon>Streptophyta</taxon>
        <taxon>Embryophyta</taxon>
        <taxon>Tracheophyta</taxon>
        <taxon>Spermatophyta</taxon>
        <taxon>Magnoliopsida</taxon>
        <taxon>eudicotyledons</taxon>
        <taxon>Gunneridae</taxon>
        <taxon>Pentapetalae</taxon>
        <taxon>rosids</taxon>
        <taxon>fabids</taxon>
        <taxon>Fabales</taxon>
        <taxon>Fabaceae</taxon>
        <taxon>Papilionoideae</taxon>
        <taxon>50 kb inversion clade</taxon>
        <taxon>NPAAA clade</taxon>
        <taxon>indigoferoid/millettioid clade</taxon>
        <taxon>Phaseoleae</taxon>
        <taxon>Mucuna</taxon>
    </lineage>
</organism>
<dbReference type="InterPro" id="IPR013103">
    <property type="entry name" value="RVT_2"/>
</dbReference>
<dbReference type="EMBL" id="QJKJ01012650">
    <property type="protein sequence ID" value="RDX68184.1"/>
    <property type="molecule type" value="Genomic_DNA"/>
</dbReference>
<evidence type="ECO:0000313" key="3">
    <source>
        <dbReference type="Proteomes" id="UP000257109"/>
    </source>
</evidence>
<dbReference type="Proteomes" id="UP000257109">
    <property type="component" value="Unassembled WGS sequence"/>
</dbReference>
<feature type="non-terminal residue" evidence="2">
    <location>
        <position position="171"/>
    </location>
</feature>
<evidence type="ECO:0000313" key="2">
    <source>
        <dbReference type="EMBL" id="RDX68184.1"/>
    </source>
</evidence>
<evidence type="ECO:0000259" key="1">
    <source>
        <dbReference type="Pfam" id="PF07727"/>
    </source>
</evidence>
<reference evidence="2" key="1">
    <citation type="submission" date="2018-05" db="EMBL/GenBank/DDBJ databases">
        <title>Draft genome of Mucuna pruriens seed.</title>
        <authorList>
            <person name="Nnadi N.E."/>
            <person name="Vos R."/>
            <person name="Hasami M.H."/>
            <person name="Devisetty U.K."/>
            <person name="Aguiy J.C."/>
        </authorList>
    </citation>
    <scope>NUCLEOTIDE SEQUENCE [LARGE SCALE GENOMIC DNA]</scope>
    <source>
        <strain evidence="2">JCA_2017</strain>
    </source>
</reference>
<dbReference type="Pfam" id="PF07727">
    <property type="entry name" value="RVT_2"/>
    <property type="match status" value="1"/>
</dbReference>
<name>A0A371EQA1_MUCPR</name>
<protein>
    <submittedName>
        <fullName evidence="2">Copia protein</fullName>
    </submittedName>
</protein>
<dbReference type="AlphaFoldDB" id="A0A371EQA1"/>
<accession>A0A371EQA1</accession>